<dbReference type="RefSeq" id="WP_204841425.1">
    <property type="nucleotide sequence ID" value="NZ_JAFBCL010000001.1"/>
</dbReference>
<accession>A0ABS2S3F7</accession>
<evidence type="ECO:0008006" key="3">
    <source>
        <dbReference type="Google" id="ProtNLM"/>
    </source>
</evidence>
<evidence type="ECO:0000313" key="1">
    <source>
        <dbReference type="EMBL" id="MBM7810454.1"/>
    </source>
</evidence>
<name>A0ABS2S3F7_9PSEU</name>
<keyword evidence="2" id="KW-1185">Reference proteome</keyword>
<dbReference type="Proteomes" id="UP001195724">
    <property type="component" value="Unassembled WGS sequence"/>
</dbReference>
<dbReference type="EMBL" id="JAFBCL010000001">
    <property type="protein sequence ID" value="MBM7810454.1"/>
    <property type="molecule type" value="Genomic_DNA"/>
</dbReference>
<protein>
    <recommendedName>
        <fullName evidence="3">TfoX N-terminal domain-containing protein</fullName>
    </recommendedName>
</protein>
<proteinExistence type="predicted"/>
<comment type="caution">
    <text evidence="1">The sequence shown here is derived from an EMBL/GenBank/DDBJ whole genome shotgun (WGS) entry which is preliminary data.</text>
</comment>
<evidence type="ECO:0000313" key="2">
    <source>
        <dbReference type="Proteomes" id="UP001195724"/>
    </source>
</evidence>
<dbReference type="Gene3D" id="3.30.1460.30">
    <property type="entry name" value="YgaC/TfoX-N like chaperone"/>
    <property type="match status" value="1"/>
</dbReference>
<sequence>MTAGAKEAFEELAEEVAPQGFTVSRMFGLPCLKYGGKAIVALQGEGVAFKLGAGTGELTAALAAEGAEPFDPAGTGRPMKDWVRLPASSAGTWVEHARVAASRLG</sequence>
<gene>
    <name evidence="1" type="ORF">JOE68_001319</name>
</gene>
<reference evidence="1 2" key="1">
    <citation type="submission" date="2021-01" db="EMBL/GenBank/DDBJ databases">
        <title>Sequencing the genomes of 1000 actinobacteria strains.</title>
        <authorList>
            <person name="Klenk H.-P."/>
        </authorList>
    </citation>
    <scope>NUCLEOTIDE SEQUENCE [LARGE SCALE GENOMIC DNA]</scope>
    <source>
        <strain evidence="1 2">DSM 44581</strain>
    </source>
</reference>
<organism evidence="1 2">
    <name type="scientific">Saccharothrix algeriensis</name>
    <dbReference type="NCBI Taxonomy" id="173560"/>
    <lineage>
        <taxon>Bacteria</taxon>
        <taxon>Bacillati</taxon>
        <taxon>Actinomycetota</taxon>
        <taxon>Actinomycetes</taxon>
        <taxon>Pseudonocardiales</taxon>
        <taxon>Pseudonocardiaceae</taxon>
        <taxon>Saccharothrix</taxon>
    </lineage>
</organism>